<dbReference type="EMBL" id="CACVBM020000088">
    <property type="protein sequence ID" value="CAA7014127.1"/>
    <property type="molecule type" value="Genomic_DNA"/>
</dbReference>
<evidence type="ECO:0000259" key="3">
    <source>
        <dbReference type="Pfam" id="PF03107"/>
    </source>
</evidence>
<keyword evidence="2" id="KW-1133">Transmembrane helix</keyword>
<evidence type="ECO:0000313" key="5">
    <source>
        <dbReference type="Proteomes" id="UP000467841"/>
    </source>
</evidence>
<comment type="caution">
    <text evidence="4">The sequence shown here is derived from an EMBL/GenBank/DDBJ whole genome shotgun (WGS) entry which is preliminary data.</text>
</comment>
<accession>A0A6D2HLG7</accession>
<dbReference type="OrthoDB" id="1000727at2759"/>
<keyword evidence="2" id="KW-0812">Transmembrane</keyword>
<dbReference type="PANTHER" id="PTHR32410">
    <property type="entry name" value="CYSTEINE/HISTIDINE-RICH C1 DOMAIN FAMILY PROTEIN"/>
    <property type="match status" value="1"/>
</dbReference>
<feature type="transmembrane region" description="Helical" evidence="2">
    <location>
        <begin position="112"/>
        <end position="134"/>
    </location>
</feature>
<dbReference type="SUPFAM" id="SSF57889">
    <property type="entry name" value="Cysteine-rich domain"/>
    <property type="match status" value="1"/>
</dbReference>
<proteinExistence type="predicted"/>
<dbReference type="InterPro" id="IPR004146">
    <property type="entry name" value="DC1"/>
</dbReference>
<feature type="domain" description="DC1" evidence="3">
    <location>
        <begin position="40"/>
        <end position="92"/>
    </location>
</feature>
<sequence>MKFSAKVARGVFAGIIYIVLYANSICYKCATIPDEIYHKYDEHPLSLCYGKSGVDEDEVWWCEVCEKRLDPREWFYTTNSSDQRCTTIHHECLFGDSALFKAGHIFSDMWKLLVTIVALVPFVVSVIAVADILYTSKCIVGTVRGMQHMLKKLRFFVLFFVSQKPLGGAPQSAHLFTDDVFDSVTRKAQDSPHLG</sequence>
<dbReference type="Proteomes" id="UP000467841">
    <property type="component" value="Unassembled WGS sequence"/>
</dbReference>
<gene>
    <name evidence="4" type="ORF">MERR_LOCUS1361</name>
</gene>
<dbReference type="InterPro" id="IPR046349">
    <property type="entry name" value="C1-like_sf"/>
</dbReference>
<keyword evidence="2" id="KW-0472">Membrane</keyword>
<dbReference type="AlphaFoldDB" id="A0A6D2HLG7"/>
<keyword evidence="5" id="KW-1185">Reference proteome</keyword>
<keyword evidence="1" id="KW-0677">Repeat</keyword>
<evidence type="ECO:0000256" key="2">
    <source>
        <dbReference type="SAM" id="Phobius"/>
    </source>
</evidence>
<dbReference type="Pfam" id="PF03107">
    <property type="entry name" value="C1_2"/>
    <property type="match status" value="1"/>
</dbReference>
<dbReference type="PANTHER" id="PTHR32410:SF168">
    <property type="entry name" value="CYSTEINE_HISTIDINE-RICH C1 DOMAIN FAMILY PROTEIN"/>
    <property type="match status" value="1"/>
</dbReference>
<name>A0A6D2HLG7_9BRAS</name>
<dbReference type="InterPro" id="IPR053192">
    <property type="entry name" value="Vacuole_Formation_Reg"/>
</dbReference>
<organism evidence="4 5">
    <name type="scientific">Microthlaspi erraticum</name>
    <dbReference type="NCBI Taxonomy" id="1685480"/>
    <lineage>
        <taxon>Eukaryota</taxon>
        <taxon>Viridiplantae</taxon>
        <taxon>Streptophyta</taxon>
        <taxon>Embryophyta</taxon>
        <taxon>Tracheophyta</taxon>
        <taxon>Spermatophyta</taxon>
        <taxon>Magnoliopsida</taxon>
        <taxon>eudicotyledons</taxon>
        <taxon>Gunneridae</taxon>
        <taxon>Pentapetalae</taxon>
        <taxon>rosids</taxon>
        <taxon>malvids</taxon>
        <taxon>Brassicales</taxon>
        <taxon>Brassicaceae</taxon>
        <taxon>Coluteocarpeae</taxon>
        <taxon>Microthlaspi</taxon>
    </lineage>
</organism>
<evidence type="ECO:0000313" key="4">
    <source>
        <dbReference type="EMBL" id="CAA7014127.1"/>
    </source>
</evidence>
<reference evidence="4" key="1">
    <citation type="submission" date="2020-01" db="EMBL/GenBank/DDBJ databases">
        <authorList>
            <person name="Mishra B."/>
        </authorList>
    </citation>
    <scope>NUCLEOTIDE SEQUENCE [LARGE SCALE GENOMIC DNA]</scope>
</reference>
<evidence type="ECO:0000256" key="1">
    <source>
        <dbReference type="ARBA" id="ARBA00022737"/>
    </source>
</evidence>
<protein>
    <recommendedName>
        <fullName evidence="3">DC1 domain-containing protein</fullName>
    </recommendedName>
</protein>